<evidence type="ECO:0000313" key="1">
    <source>
        <dbReference type="EMBL" id="QYY41441.1"/>
    </source>
</evidence>
<evidence type="ECO:0000313" key="2">
    <source>
        <dbReference type="Proteomes" id="UP000826616"/>
    </source>
</evidence>
<dbReference type="Proteomes" id="UP000826616">
    <property type="component" value="Chromosome"/>
</dbReference>
<gene>
    <name evidence="1" type="ORF">K3F53_10850</name>
</gene>
<dbReference type="GO" id="GO:0005524">
    <property type="term" value="F:ATP binding"/>
    <property type="evidence" value="ECO:0007669"/>
    <property type="project" value="UniProtKB-KW"/>
</dbReference>
<dbReference type="GeneID" id="97141868"/>
<sequence>MMEKIEKYCQRLNVPTICDVWSEAAEQAAKNNVLYSAFLFSLPYT</sequence>
<keyword evidence="1" id="KW-0067">ATP-binding</keyword>
<dbReference type="RefSeq" id="WP_156424018.1">
    <property type="nucleotide sequence ID" value="NZ_CP080764.1"/>
</dbReference>
<keyword evidence="1" id="KW-0547">Nucleotide-binding</keyword>
<protein>
    <submittedName>
        <fullName evidence="1">ATP-binding protein</fullName>
    </submittedName>
</protein>
<reference evidence="1 2" key="1">
    <citation type="submission" date="2021-08" db="EMBL/GenBank/DDBJ databases">
        <title>Complete genome sequence of the strain Aneurinibacillus thermoaerophilus CCM 8960.</title>
        <authorList>
            <person name="Musilova J."/>
            <person name="Kourilova X."/>
            <person name="Pernicova I."/>
            <person name="Bezdicek M."/>
            <person name="Lengerova M."/>
            <person name="Obruca S."/>
            <person name="Sedlar K."/>
        </authorList>
    </citation>
    <scope>NUCLEOTIDE SEQUENCE [LARGE SCALE GENOMIC DNA]</scope>
    <source>
        <strain evidence="1 2">CCM 8960</strain>
    </source>
</reference>
<accession>A0ABX8Y7V8</accession>
<dbReference type="EMBL" id="CP080764">
    <property type="protein sequence ID" value="QYY41441.1"/>
    <property type="molecule type" value="Genomic_DNA"/>
</dbReference>
<organism evidence="1 2">
    <name type="scientific">Aneurinibacillus thermoaerophilus</name>
    <dbReference type="NCBI Taxonomy" id="143495"/>
    <lineage>
        <taxon>Bacteria</taxon>
        <taxon>Bacillati</taxon>
        <taxon>Bacillota</taxon>
        <taxon>Bacilli</taxon>
        <taxon>Bacillales</taxon>
        <taxon>Paenibacillaceae</taxon>
        <taxon>Aneurinibacillus group</taxon>
        <taxon>Aneurinibacillus</taxon>
    </lineage>
</organism>
<keyword evidence="2" id="KW-1185">Reference proteome</keyword>
<name>A0ABX8Y7V8_ANETH</name>
<proteinExistence type="predicted"/>